<protein>
    <submittedName>
        <fullName evidence="2">Probable RNA-directed DNA polymerase from transposon BS</fullName>
    </submittedName>
</protein>
<dbReference type="Pfam" id="PF00078">
    <property type="entry name" value="RVT_1"/>
    <property type="match status" value="1"/>
</dbReference>
<dbReference type="InterPro" id="IPR000477">
    <property type="entry name" value="RT_dom"/>
</dbReference>
<comment type="caution">
    <text evidence="2">The sequence shown here is derived from an EMBL/GenBank/DDBJ whole genome shotgun (WGS) entry which is preliminary data.</text>
</comment>
<proteinExistence type="predicted"/>
<accession>A0A4C1XI24</accession>
<organism evidence="2 3">
    <name type="scientific">Eumeta variegata</name>
    <name type="common">Bagworm moth</name>
    <name type="synonym">Eumeta japonica</name>
    <dbReference type="NCBI Taxonomy" id="151549"/>
    <lineage>
        <taxon>Eukaryota</taxon>
        <taxon>Metazoa</taxon>
        <taxon>Ecdysozoa</taxon>
        <taxon>Arthropoda</taxon>
        <taxon>Hexapoda</taxon>
        <taxon>Insecta</taxon>
        <taxon>Pterygota</taxon>
        <taxon>Neoptera</taxon>
        <taxon>Endopterygota</taxon>
        <taxon>Lepidoptera</taxon>
        <taxon>Glossata</taxon>
        <taxon>Ditrysia</taxon>
        <taxon>Tineoidea</taxon>
        <taxon>Psychidae</taxon>
        <taxon>Oiketicinae</taxon>
        <taxon>Eumeta</taxon>
    </lineage>
</organism>
<evidence type="ECO:0000259" key="1">
    <source>
        <dbReference type="PROSITE" id="PS50878"/>
    </source>
</evidence>
<dbReference type="PROSITE" id="PS50878">
    <property type="entry name" value="RT_POL"/>
    <property type="match status" value="1"/>
</dbReference>
<dbReference type="STRING" id="151549.A0A4C1XI24"/>
<dbReference type="Proteomes" id="UP000299102">
    <property type="component" value="Unassembled WGS sequence"/>
</dbReference>
<dbReference type="GO" id="GO:0003964">
    <property type="term" value="F:RNA-directed DNA polymerase activity"/>
    <property type="evidence" value="ECO:0007669"/>
    <property type="project" value="UniProtKB-KW"/>
</dbReference>
<keyword evidence="2" id="KW-0695">RNA-directed DNA polymerase</keyword>
<keyword evidence="2" id="KW-0808">Transferase</keyword>
<gene>
    <name evidence="2" type="primary">RTase</name>
    <name evidence="2" type="ORF">EVAR_61286_1</name>
</gene>
<feature type="domain" description="Reverse transcriptase" evidence="1">
    <location>
        <begin position="332"/>
        <end position="495"/>
    </location>
</feature>
<dbReference type="PANTHER" id="PTHR19446">
    <property type="entry name" value="REVERSE TRANSCRIPTASES"/>
    <property type="match status" value="1"/>
</dbReference>
<dbReference type="EMBL" id="BGZK01000872">
    <property type="protein sequence ID" value="GBP63546.1"/>
    <property type="molecule type" value="Genomic_DNA"/>
</dbReference>
<name>A0A4C1XI24_EUMVA</name>
<dbReference type="AlphaFoldDB" id="A0A4C1XI24"/>
<evidence type="ECO:0000313" key="3">
    <source>
        <dbReference type="Proteomes" id="UP000299102"/>
    </source>
</evidence>
<sequence length="495" mass="55689">MLFELGEMWELTGLSNYFSKIPVQDPNVPNVPVRWGFWLSLPSPVVVVALKTERKNPSVVTDGAVASREAVQLWAVPPSSSSSPLPLFSLFRRLPIFLLYLLSQNMRSREEVTVGFWVPSFGWDASGMSPEGAGERTLGFSRVLLGEKPRAIKCPTQGVGITPCVQDRKTPYGGRRERSRGYKVLGPDIPTHVPTDSRHRADVLDIILIHVEVIYDMVTQHLPILATVEVWARHLPPQTTRKRTDWTAFQVSLKTLHLGFSFAAVYTVVNQLVNKIRRAQSITPTLLPISTSRRRDLPLHIKPEPAATSPLLQKHYAHVKERVRKFMATPPLPFQYLFLSPAELHKIVLHLPKKKAPEPNGISIAALRHLPRRAKAAMNREQYGFRTGHSTLLQQIRVLPYLASKKNCGRHTMAVLLDMEKAFHKVWYNGLLHKLLDTSLPPALTRVTSFLYQRNFCVTVNEALSVPRLIRAGVPQGSCLCPSLYATYTVDIPTL</sequence>
<dbReference type="OrthoDB" id="10065625at2759"/>
<evidence type="ECO:0000313" key="2">
    <source>
        <dbReference type="EMBL" id="GBP63546.1"/>
    </source>
</evidence>
<keyword evidence="2" id="KW-0548">Nucleotidyltransferase</keyword>
<keyword evidence="3" id="KW-1185">Reference proteome</keyword>
<reference evidence="2 3" key="1">
    <citation type="journal article" date="2019" name="Commun. Biol.">
        <title>The bagworm genome reveals a unique fibroin gene that provides high tensile strength.</title>
        <authorList>
            <person name="Kono N."/>
            <person name="Nakamura H."/>
            <person name="Ohtoshi R."/>
            <person name="Tomita M."/>
            <person name="Numata K."/>
            <person name="Arakawa K."/>
        </authorList>
    </citation>
    <scope>NUCLEOTIDE SEQUENCE [LARGE SCALE GENOMIC DNA]</scope>
</reference>